<keyword evidence="1" id="KW-0694">RNA-binding</keyword>
<gene>
    <name evidence="3" type="ORF">L596_012830</name>
</gene>
<evidence type="ECO:0000259" key="2">
    <source>
        <dbReference type="PROSITE" id="PS51522"/>
    </source>
</evidence>
<dbReference type="GO" id="GO:0006417">
    <property type="term" value="P:regulation of translation"/>
    <property type="evidence" value="ECO:0007669"/>
    <property type="project" value="UniProtKB-UniRule"/>
</dbReference>
<evidence type="ECO:0000313" key="3">
    <source>
        <dbReference type="EMBL" id="TKR88619.1"/>
    </source>
</evidence>
<reference evidence="3 4" key="1">
    <citation type="journal article" date="2015" name="Genome Biol.">
        <title>Comparative genomics of Steinernema reveals deeply conserved gene regulatory networks.</title>
        <authorList>
            <person name="Dillman A.R."/>
            <person name="Macchietto M."/>
            <person name="Porter C.F."/>
            <person name="Rogers A."/>
            <person name="Williams B."/>
            <person name="Antoshechkin I."/>
            <person name="Lee M.M."/>
            <person name="Goodwin Z."/>
            <person name="Lu X."/>
            <person name="Lewis E.E."/>
            <person name="Goodrich-Blair H."/>
            <person name="Stock S.P."/>
            <person name="Adams B.J."/>
            <person name="Sternberg P.W."/>
            <person name="Mortazavi A."/>
        </authorList>
    </citation>
    <scope>NUCLEOTIDE SEQUENCE [LARGE SCALE GENOMIC DNA]</scope>
    <source>
        <strain evidence="3 4">ALL</strain>
    </source>
</reference>
<keyword evidence="4" id="KW-1185">Reference proteome</keyword>
<accession>A0A4U5NY99</accession>
<evidence type="ECO:0000313" key="4">
    <source>
        <dbReference type="Proteomes" id="UP000298663"/>
    </source>
</evidence>
<keyword evidence="1" id="KW-0863">Zinc-finger</keyword>
<dbReference type="EMBL" id="AZBU02000003">
    <property type="protein sequence ID" value="TKR88619.1"/>
    <property type="molecule type" value="Genomic_DNA"/>
</dbReference>
<organism evidence="3 4">
    <name type="scientific">Steinernema carpocapsae</name>
    <name type="common">Entomopathogenic nematode</name>
    <dbReference type="NCBI Taxonomy" id="34508"/>
    <lineage>
        <taxon>Eukaryota</taxon>
        <taxon>Metazoa</taxon>
        <taxon>Ecdysozoa</taxon>
        <taxon>Nematoda</taxon>
        <taxon>Chromadorea</taxon>
        <taxon>Rhabditida</taxon>
        <taxon>Tylenchina</taxon>
        <taxon>Panagrolaimomorpha</taxon>
        <taxon>Strongyloidoidea</taxon>
        <taxon>Steinernematidae</taxon>
        <taxon>Steinernema</taxon>
    </lineage>
</organism>
<proteinExistence type="inferred from homology"/>
<sequence length="91" mass="10482">MYRHVVALLPFQVLQFKMVLTLEQFFNADLIYCVCSFCRARGYDPFGHTNKNCPEIARMRPCLKCGAKGFDNHTAKYCPKAKKKVSMKTNV</sequence>
<reference evidence="3 4" key="2">
    <citation type="journal article" date="2019" name="G3 (Bethesda)">
        <title>Hybrid Assembly of the Genome of the Entomopathogenic Nematode Steinernema carpocapsae Identifies the X-Chromosome.</title>
        <authorList>
            <person name="Serra L."/>
            <person name="Macchietto M."/>
            <person name="Macias-Munoz A."/>
            <person name="McGill C.J."/>
            <person name="Rodriguez I.M."/>
            <person name="Rodriguez B."/>
            <person name="Murad R."/>
            <person name="Mortazavi A."/>
        </authorList>
    </citation>
    <scope>NUCLEOTIDE SEQUENCE [LARGE SCALE GENOMIC DNA]</scope>
    <source>
        <strain evidence="3 4">ALL</strain>
    </source>
</reference>
<comment type="caution">
    <text evidence="3">The sequence shown here is derived from an EMBL/GenBank/DDBJ whole genome shotgun (WGS) entry which is preliminary data.</text>
</comment>
<dbReference type="OrthoDB" id="5874634at2759"/>
<keyword evidence="1" id="KW-0479">Metal-binding</keyword>
<dbReference type="AlphaFoldDB" id="A0A4U5NY99"/>
<dbReference type="Proteomes" id="UP000298663">
    <property type="component" value="Unassembled WGS sequence"/>
</dbReference>
<keyword evidence="1" id="KW-0862">Zinc</keyword>
<evidence type="ECO:0000256" key="1">
    <source>
        <dbReference type="PROSITE-ProRule" id="PRU00855"/>
    </source>
</evidence>
<dbReference type="InterPro" id="IPR024161">
    <property type="entry name" value="Znf_nanos-typ"/>
</dbReference>
<comment type="similarity">
    <text evidence="1">Belongs to the nanos family.</text>
</comment>
<dbReference type="GO" id="GO:0008270">
    <property type="term" value="F:zinc ion binding"/>
    <property type="evidence" value="ECO:0007669"/>
    <property type="project" value="UniProtKB-KW"/>
</dbReference>
<dbReference type="GO" id="GO:0003723">
    <property type="term" value="F:RNA binding"/>
    <property type="evidence" value="ECO:0007669"/>
    <property type="project" value="UniProtKB-UniRule"/>
</dbReference>
<protein>
    <recommendedName>
        <fullName evidence="2">Nanos-type domain-containing protein</fullName>
    </recommendedName>
</protein>
<keyword evidence="1" id="KW-0810">Translation regulation</keyword>
<dbReference type="InterPro" id="IPR038129">
    <property type="entry name" value="Nanos_sf"/>
</dbReference>
<feature type="domain" description="Nanos-type" evidence="2">
    <location>
        <begin position="34"/>
        <end position="80"/>
    </location>
</feature>
<dbReference type="Gene3D" id="4.10.60.30">
    <property type="entry name" value="Nanos, RNA-binding domain"/>
    <property type="match status" value="1"/>
</dbReference>
<dbReference type="PROSITE" id="PS51522">
    <property type="entry name" value="ZF_NANOS"/>
    <property type="match status" value="1"/>
</dbReference>
<name>A0A4U5NY99_STECR</name>